<evidence type="ECO:0000313" key="4">
    <source>
        <dbReference type="Proteomes" id="UP000214646"/>
    </source>
</evidence>
<sequence>MPTTSPSPNDLTRQQLDELDTLLQRMLSLPTGPGPDAAAPAVRQVPAPPLPESPAAPNTGAWRADLAVPGAKAPHHSPEPAAVVRLPEPPAAKKPDPVTPYAPPTRTPTTSDKPTNLAETLRLFGSSTEETTALQPASSEPQPATLRGVDAPAVPHGFRSAFAPETSFPAPEAAPVPLLPAPEAGGAAPKSGVPVVLWPLFAANWVLEAILGLFGPLGTLLTHPAMKHLLGWTGVLLIIAAGVWVAQGMGWITLPIPR</sequence>
<reference evidence="4" key="1">
    <citation type="submission" date="2017-06" db="EMBL/GenBank/DDBJ databases">
        <title>Genome analysis of Fimbriiglobus ruber SP5, the first member of the order Planctomycetales with confirmed chitinolytic capability.</title>
        <authorList>
            <person name="Ravin N.V."/>
            <person name="Rakitin A.L."/>
            <person name="Ivanova A.A."/>
            <person name="Beletsky A.V."/>
            <person name="Kulichevskaya I.S."/>
            <person name="Mardanov A.V."/>
            <person name="Dedysh S.N."/>
        </authorList>
    </citation>
    <scope>NUCLEOTIDE SEQUENCE [LARGE SCALE GENOMIC DNA]</scope>
    <source>
        <strain evidence="4">SP5</strain>
    </source>
</reference>
<proteinExistence type="predicted"/>
<feature type="transmembrane region" description="Helical" evidence="2">
    <location>
        <begin position="229"/>
        <end position="252"/>
    </location>
</feature>
<keyword evidence="4" id="KW-1185">Reference proteome</keyword>
<feature type="transmembrane region" description="Helical" evidence="2">
    <location>
        <begin position="196"/>
        <end position="217"/>
    </location>
</feature>
<dbReference type="Proteomes" id="UP000214646">
    <property type="component" value="Unassembled WGS sequence"/>
</dbReference>
<protein>
    <submittedName>
        <fullName evidence="3">Uncharacterized protein</fullName>
    </submittedName>
</protein>
<accession>A0A225D565</accession>
<organism evidence="3 4">
    <name type="scientific">Fimbriiglobus ruber</name>
    <dbReference type="NCBI Taxonomy" id="1908690"/>
    <lineage>
        <taxon>Bacteria</taxon>
        <taxon>Pseudomonadati</taxon>
        <taxon>Planctomycetota</taxon>
        <taxon>Planctomycetia</taxon>
        <taxon>Gemmatales</taxon>
        <taxon>Gemmataceae</taxon>
        <taxon>Fimbriiglobus</taxon>
    </lineage>
</organism>
<dbReference type="EMBL" id="NIDE01000017">
    <property type="protein sequence ID" value="OWK36720.1"/>
    <property type="molecule type" value="Genomic_DNA"/>
</dbReference>
<feature type="region of interest" description="Disordered" evidence="1">
    <location>
        <begin position="128"/>
        <end position="148"/>
    </location>
</feature>
<feature type="compositionally biased region" description="Low complexity" evidence="1">
    <location>
        <begin position="30"/>
        <end position="45"/>
    </location>
</feature>
<dbReference type="AlphaFoldDB" id="A0A225D565"/>
<keyword evidence="2" id="KW-0472">Membrane</keyword>
<keyword evidence="2" id="KW-0812">Transmembrane</keyword>
<feature type="region of interest" description="Disordered" evidence="1">
    <location>
        <begin position="25"/>
        <end position="61"/>
    </location>
</feature>
<evidence type="ECO:0000256" key="2">
    <source>
        <dbReference type="SAM" id="Phobius"/>
    </source>
</evidence>
<dbReference type="RefSeq" id="WP_088259689.1">
    <property type="nucleotide sequence ID" value="NZ_NIDE01000017.1"/>
</dbReference>
<gene>
    <name evidence="3" type="ORF">FRUB_09283</name>
</gene>
<evidence type="ECO:0000256" key="1">
    <source>
        <dbReference type="SAM" id="MobiDB-lite"/>
    </source>
</evidence>
<feature type="compositionally biased region" description="Polar residues" evidence="1">
    <location>
        <begin position="128"/>
        <end position="142"/>
    </location>
</feature>
<feature type="compositionally biased region" description="Pro residues" evidence="1">
    <location>
        <begin position="97"/>
        <end position="106"/>
    </location>
</feature>
<dbReference type="PRINTS" id="PR01217">
    <property type="entry name" value="PRICHEXTENSN"/>
</dbReference>
<comment type="caution">
    <text evidence="3">The sequence shown here is derived from an EMBL/GenBank/DDBJ whole genome shotgun (WGS) entry which is preliminary data.</text>
</comment>
<evidence type="ECO:0000313" key="3">
    <source>
        <dbReference type="EMBL" id="OWK36720.1"/>
    </source>
</evidence>
<name>A0A225D565_9BACT</name>
<feature type="region of interest" description="Disordered" evidence="1">
    <location>
        <begin position="87"/>
        <end position="114"/>
    </location>
</feature>
<keyword evidence="2" id="KW-1133">Transmembrane helix</keyword>